<name>A0A816D146_9BILA</name>
<sequence>MDTKQRFMNLLNILSFKATRLLIAFEYAMPSYLKPKKTSSVTTARNQFARELIQHELQETYSFDQILHCRNIINANTTSKMEMGINIDLQDIINRFKINHPHHPYIQDLNTISLVPFRTTCNNILGDIECGNQLKIEFHMTGFILYPTSIQPCTLYSGECGSCNRSYRISCNGAGTSLLSKVARLHPEFNKKFDSGQIIRSLEAHWIYFELFNFIFMTSSEKEILAPRALFAGRNIQAGGIINAKAQFLEERLDWIYNLFSIFWSHHNLIPECVCDKSICSRVLVLDGHQKPRRTVCRFDNVTSLVNQEELGPCNRGCPYQPKRRTPDKKNKNKLSPFYCYFHQNLEETMSLSTKEHNQREQAWYNELKSIQKQNILNNNTTHESCNVVRSEEVGKDEEKRRSMGFLASFLSCGVIIGFTESINHEGVRMVTDHLLTMIKMGTKLPNAMIYDAACNLKLFWNKQYRGVHLKETPSSTILFNMRVVVDRFHHKNHVHSICKTITNPDCALNGNDEVYRGINTSIAEQSFRYLSEFKLSLRRLAYPTSTVFSILLLHLWNCRRIQISPDSFGLGTKYMSDKIKPLFLTYCIFETAQLYQKKTEIESFNLTHVQDDDVDDDGKINIDTSDNTVEQLNYDCYVNLEQYTWDSDESGDDHKD</sequence>
<dbReference type="EMBL" id="CAJNOL010007435">
    <property type="protein sequence ID" value="CAF1628341.1"/>
    <property type="molecule type" value="Genomic_DNA"/>
</dbReference>
<evidence type="ECO:0000313" key="2">
    <source>
        <dbReference type="EMBL" id="CAF1628341.1"/>
    </source>
</evidence>
<keyword evidence="3" id="KW-1185">Reference proteome</keyword>
<dbReference type="EMBL" id="CAJNOH010005901">
    <property type="protein sequence ID" value="CAF1414080.1"/>
    <property type="molecule type" value="Genomic_DNA"/>
</dbReference>
<reference evidence="2" key="1">
    <citation type="submission" date="2021-02" db="EMBL/GenBank/DDBJ databases">
        <authorList>
            <person name="Nowell W R."/>
        </authorList>
    </citation>
    <scope>NUCLEOTIDE SEQUENCE</scope>
</reference>
<organism evidence="2 3">
    <name type="scientific">Rotaria sordida</name>
    <dbReference type="NCBI Taxonomy" id="392033"/>
    <lineage>
        <taxon>Eukaryota</taxon>
        <taxon>Metazoa</taxon>
        <taxon>Spiralia</taxon>
        <taxon>Gnathifera</taxon>
        <taxon>Rotifera</taxon>
        <taxon>Eurotatoria</taxon>
        <taxon>Bdelloidea</taxon>
        <taxon>Philodinida</taxon>
        <taxon>Philodinidae</taxon>
        <taxon>Rotaria</taxon>
    </lineage>
</organism>
<gene>
    <name evidence="2" type="ORF">JXQ802_LOCUS51463</name>
    <name evidence="1" type="ORF">PYM288_LOCUS35218</name>
</gene>
<dbReference type="Proteomes" id="UP000663854">
    <property type="component" value="Unassembled WGS sequence"/>
</dbReference>
<evidence type="ECO:0000313" key="3">
    <source>
        <dbReference type="Proteomes" id="UP000663870"/>
    </source>
</evidence>
<comment type="caution">
    <text evidence="2">The sequence shown here is derived from an EMBL/GenBank/DDBJ whole genome shotgun (WGS) entry which is preliminary data.</text>
</comment>
<evidence type="ECO:0000313" key="1">
    <source>
        <dbReference type="EMBL" id="CAF1414080.1"/>
    </source>
</evidence>
<dbReference type="Proteomes" id="UP000663870">
    <property type="component" value="Unassembled WGS sequence"/>
</dbReference>
<dbReference type="AlphaFoldDB" id="A0A816D146"/>
<proteinExistence type="predicted"/>
<accession>A0A816D146</accession>
<protein>
    <submittedName>
        <fullName evidence="2">Uncharacterized protein</fullName>
    </submittedName>
</protein>